<comment type="caution">
    <text evidence="3">The sequence shown here is derived from an EMBL/GenBank/DDBJ whole genome shotgun (WGS) entry which is preliminary data.</text>
</comment>
<dbReference type="EMBL" id="WIWT01000005">
    <property type="protein sequence ID" value="KAF3221322.1"/>
    <property type="molecule type" value="Genomic_DNA"/>
</dbReference>
<keyword evidence="3" id="KW-0689">Ribosomal protein</keyword>
<name>A0A7C8QAL0_ORBOL</name>
<dbReference type="PANTHER" id="PTHR13490">
    <property type="entry name" value="MITOCHONDRIAL 28S RIBOSOMAL PROTEIN S28"/>
    <property type="match status" value="1"/>
</dbReference>
<gene>
    <name evidence="3" type="primary">RSM24</name>
    <name evidence="3" type="ORF">TWF106_002070</name>
    <name evidence="4" type="ORF">TWF679_008015</name>
    <name evidence="2" type="ORF">TWF788_004123</name>
</gene>
<organism evidence="3 5">
    <name type="scientific">Orbilia oligospora</name>
    <name type="common">Nematode-trapping fungus</name>
    <name type="synonym">Arthrobotrys oligospora</name>
    <dbReference type="NCBI Taxonomy" id="2813651"/>
    <lineage>
        <taxon>Eukaryota</taxon>
        <taxon>Fungi</taxon>
        <taxon>Dikarya</taxon>
        <taxon>Ascomycota</taxon>
        <taxon>Pezizomycotina</taxon>
        <taxon>Orbiliomycetes</taxon>
        <taxon>Orbiliales</taxon>
        <taxon>Orbiliaceae</taxon>
        <taxon>Orbilia</taxon>
    </lineage>
</organism>
<dbReference type="GO" id="GO:0032543">
    <property type="term" value="P:mitochondrial translation"/>
    <property type="evidence" value="ECO:0007669"/>
    <property type="project" value="InterPro"/>
</dbReference>
<dbReference type="EMBL" id="JAABOE010000002">
    <property type="protein sequence ID" value="KAF3191930.1"/>
    <property type="molecule type" value="Genomic_DNA"/>
</dbReference>
<evidence type="ECO:0000313" key="5">
    <source>
        <dbReference type="Proteomes" id="UP000472727"/>
    </source>
</evidence>
<evidence type="ECO:0000313" key="4">
    <source>
        <dbReference type="EMBL" id="KAF3221322.1"/>
    </source>
</evidence>
<dbReference type="InterPro" id="IPR019349">
    <property type="entry name" value="Ribosomal_mS35_mit"/>
</dbReference>
<dbReference type="Pfam" id="PF10213">
    <property type="entry name" value="MRP-S28"/>
    <property type="match status" value="1"/>
</dbReference>
<evidence type="ECO:0000313" key="2">
    <source>
        <dbReference type="EMBL" id="KAF3191930.1"/>
    </source>
</evidence>
<dbReference type="AlphaFoldDB" id="A0A7C8QAL0"/>
<reference evidence="5 6" key="1">
    <citation type="submission" date="2019-06" db="EMBL/GenBank/DDBJ databases">
        <authorList>
            <person name="Palmer J.M."/>
        </authorList>
    </citation>
    <scope>NUCLEOTIDE SEQUENCE [LARGE SCALE GENOMIC DNA]</scope>
    <source>
        <strain evidence="3 5">TWF106</strain>
        <strain evidence="4">TWF679</strain>
        <strain evidence="2 6">TWF788</strain>
    </source>
</reference>
<dbReference type="Proteomes" id="UP000472727">
    <property type="component" value="Unassembled WGS sequence"/>
</dbReference>
<dbReference type="Proteomes" id="UP000479691">
    <property type="component" value="Unassembled WGS sequence"/>
</dbReference>
<dbReference type="GO" id="GO:0003735">
    <property type="term" value="F:structural constituent of ribosome"/>
    <property type="evidence" value="ECO:0007669"/>
    <property type="project" value="InterPro"/>
</dbReference>
<dbReference type="EMBL" id="WIWS01000138">
    <property type="protein sequence ID" value="KAF3203121.1"/>
    <property type="molecule type" value="Genomic_DNA"/>
</dbReference>
<dbReference type="OrthoDB" id="283424at2759"/>
<feature type="domain" description="Small ribosomal subunit protein mS35 mitochondrial conserved" evidence="1">
    <location>
        <begin position="408"/>
        <end position="527"/>
    </location>
</feature>
<evidence type="ECO:0000313" key="3">
    <source>
        <dbReference type="EMBL" id="KAF3203121.1"/>
    </source>
</evidence>
<keyword evidence="3" id="KW-0687">Ribonucleoprotein</keyword>
<dbReference type="Proteomes" id="UP000614610">
    <property type="component" value="Unassembled WGS sequence"/>
</dbReference>
<accession>A0A7C8QAL0</accession>
<protein>
    <submittedName>
        <fullName evidence="3">37S ribosomal protein S24, mitochondrial</fullName>
    </submittedName>
</protein>
<proteinExistence type="predicted"/>
<dbReference type="GO" id="GO:0005763">
    <property type="term" value="C:mitochondrial small ribosomal subunit"/>
    <property type="evidence" value="ECO:0007669"/>
    <property type="project" value="TreeGrafter"/>
</dbReference>
<dbReference type="InterPro" id="IPR039848">
    <property type="entry name" value="Ribosomal_mS35_mt"/>
</dbReference>
<evidence type="ECO:0000259" key="1">
    <source>
        <dbReference type="Pfam" id="PF10213"/>
    </source>
</evidence>
<dbReference type="PANTHER" id="PTHR13490:SF0">
    <property type="entry name" value="SMALL RIBOSOMAL SUBUNIT PROTEIN MS35"/>
    <property type="match status" value="1"/>
</dbReference>
<sequence>MALSSRRAAAALRRTTNRQCGLLIPSANLPPRPIYYADKLVRFQQCRHESTSDKGDDVRYFDSEGVFNSKRVTKQLEEMDIAKKKLEAKADGAPTAGELFGWPEAQEEDKDYEMPKDLNNLPQKLRKALKLKQLPRQPITAENLFSKLQITDTELDQLAKTGRFRDDPKYKAHGLVPFKPEDIAEEDLEGMADLSEVNSLIGNVGFSESEIMNIMRDKDEPQNEMDFMKRIIEETEKDMKEDLIRLQKHEEAMLQEEIKMRVAEGMSAEQAEHDARAIMRLPQQRTETRRELSRDLSDDAIIATETLWNTELEEMGEKGLRTMMKKMDHAEEFASRPLRPDQQTVRDMYFLPPSKREDDDDMDPMMWSWNATDMSSMAHDDLEEHREARKYARLAVYDMPRLSRFVKPFKVPTAAEVLRFRYTTHMGVSHPTDNKVVMECCPEDLGLTRVQTDKLIKLCGARYNPTTKLLKFSCEMFEHQHQNKRWLSELVDKLIIEAKDDTDTFEDVPFDFRHHKFKPQPSFPKEWRMTKEKLELKRLKDWQKHATPGQWEQLKTYIHYQTQEQKRLALEAGGKKESGVDVAGLERTAEEVPVLVA</sequence>
<evidence type="ECO:0000313" key="6">
    <source>
        <dbReference type="Proteomes" id="UP000479691"/>
    </source>
</evidence>